<dbReference type="Proteomes" id="UP000707138">
    <property type="component" value="Unassembled WGS sequence"/>
</dbReference>
<dbReference type="InterPro" id="IPR016161">
    <property type="entry name" value="Ald_DH/histidinol_DH"/>
</dbReference>
<dbReference type="RefSeq" id="WP_205087719.1">
    <property type="nucleotide sequence ID" value="NZ_JACJLA010000006.1"/>
</dbReference>
<accession>A0ABS2GET0</accession>
<dbReference type="PROSITE" id="PS00070">
    <property type="entry name" value="ALDEHYDE_DEHYDR_CYS"/>
    <property type="match status" value="1"/>
</dbReference>
<dbReference type="Gene3D" id="3.40.309.10">
    <property type="entry name" value="Aldehyde Dehydrogenase, Chain A, domain 2"/>
    <property type="match status" value="1"/>
</dbReference>
<dbReference type="Pfam" id="PF00171">
    <property type="entry name" value="Aldedh"/>
    <property type="match status" value="1"/>
</dbReference>
<dbReference type="EMBL" id="JACJLA010000006">
    <property type="protein sequence ID" value="MBM6912626.1"/>
    <property type="molecule type" value="Genomic_DNA"/>
</dbReference>
<evidence type="ECO:0000259" key="7">
    <source>
        <dbReference type="Pfam" id="PF00171"/>
    </source>
</evidence>
<dbReference type="InterPro" id="IPR015590">
    <property type="entry name" value="Aldehyde_DH_dom"/>
</dbReference>
<dbReference type="CDD" id="cd07138">
    <property type="entry name" value="ALDH_CddD_SSP0762"/>
    <property type="match status" value="1"/>
</dbReference>
<dbReference type="InterPro" id="IPR016163">
    <property type="entry name" value="Ald_DH_C"/>
</dbReference>
<evidence type="ECO:0000256" key="4">
    <source>
        <dbReference type="ARBA" id="ARBA00049194"/>
    </source>
</evidence>
<protein>
    <recommendedName>
        <fullName evidence="3">aldehyde dehydrogenase (NAD(+))</fullName>
        <ecNumber evidence="3">1.2.1.3</ecNumber>
    </recommendedName>
</protein>
<proteinExistence type="inferred from homology"/>
<evidence type="ECO:0000256" key="3">
    <source>
        <dbReference type="ARBA" id="ARBA00024226"/>
    </source>
</evidence>
<evidence type="ECO:0000256" key="5">
    <source>
        <dbReference type="PROSITE-ProRule" id="PRU10007"/>
    </source>
</evidence>
<dbReference type="PROSITE" id="PS00687">
    <property type="entry name" value="ALDEHYDE_DEHYDR_GLU"/>
    <property type="match status" value="1"/>
</dbReference>
<evidence type="ECO:0000256" key="6">
    <source>
        <dbReference type="RuleBase" id="RU003345"/>
    </source>
</evidence>
<dbReference type="InterPro" id="IPR016160">
    <property type="entry name" value="Ald_DH_CS_CYS"/>
</dbReference>
<sequence>MNYEKLYIDGAWVDAHGTGRIDVENPATMQVIAKVPAGDSEDVARAAEAAKRAFPLWAATPMEERIRYMKDMLVQFEGLRDTFVDTIVSELGSPVTFTESVQVDYQYTRTRSFIELAETLPLVEKLPNSTVYRDPVGVVACITPWNYPLGQIVQKVMPAILTGNTVVLKPSQHTPLTAYWLVEAFHRAGFPNGVINMVTGRGGEVGNAMCDDPHIDMVSFTGSTAAGRTVSQRALGGLKRISMELGGKSPCVILPGADYEAAIRACFNTIFFNAGQTCTAQSRLLIPRQSKAALEALMLEIIGEYTVGDPTNRSSVIGTVASKQQFTTISEYIAKGKEEGAVLLYGDEPVAPDCGYYVDPVIFTNVTNDMTIAREEIFGPVLCVIPYDSVEEAVRIANDTPYGLSGAVWGMKDEAIAVARHIRTGNVFINDGPRDVEAPFGGFKSSGIGREGGRDGLLEFTEPQALFDNGH</sequence>
<evidence type="ECO:0000256" key="1">
    <source>
        <dbReference type="ARBA" id="ARBA00009986"/>
    </source>
</evidence>
<name>A0ABS2GET0_9FIRM</name>
<comment type="catalytic activity">
    <reaction evidence="4">
        <text>an aldehyde + NAD(+) + H2O = a carboxylate + NADH + 2 H(+)</text>
        <dbReference type="Rhea" id="RHEA:16185"/>
        <dbReference type="ChEBI" id="CHEBI:15377"/>
        <dbReference type="ChEBI" id="CHEBI:15378"/>
        <dbReference type="ChEBI" id="CHEBI:17478"/>
        <dbReference type="ChEBI" id="CHEBI:29067"/>
        <dbReference type="ChEBI" id="CHEBI:57540"/>
        <dbReference type="ChEBI" id="CHEBI:57945"/>
        <dbReference type="EC" id="1.2.1.3"/>
    </reaction>
</comment>
<dbReference type="EC" id="1.2.1.3" evidence="3"/>
<comment type="caution">
    <text evidence="8">The sequence shown here is derived from an EMBL/GenBank/DDBJ whole genome shotgun (WGS) entry which is preliminary data.</text>
</comment>
<feature type="active site" evidence="5">
    <location>
        <position position="244"/>
    </location>
</feature>
<dbReference type="SUPFAM" id="SSF53720">
    <property type="entry name" value="ALDH-like"/>
    <property type="match status" value="1"/>
</dbReference>
<dbReference type="PANTHER" id="PTHR42804:SF1">
    <property type="entry name" value="ALDEHYDE DEHYDROGENASE-RELATED"/>
    <property type="match status" value="1"/>
</dbReference>
<evidence type="ECO:0000313" key="9">
    <source>
        <dbReference type="Proteomes" id="UP000707138"/>
    </source>
</evidence>
<keyword evidence="2 6" id="KW-0560">Oxidoreductase</keyword>
<dbReference type="InterPro" id="IPR029510">
    <property type="entry name" value="Ald_DH_CS_GLU"/>
</dbReference>
<dbReference type="Gene3D" id="3.40.605.10">
    <property type="entry name" value="Aldehyde Dehydrogenase, Chain A, domain 1"/>
    <property type="match status" value="1"/>
</dbReference>
<comment type="similarity">
    <text evidence="1 6">Belongs to the aldehyde dehydrogenase family.</text>
</comment>
<evidence type="ECO:0000256" key="2">
    <source>
        <dbReference type="ARBA" id="ARBA00023002"/>
    </source>
</evidence>
<dbReference type="InterPro" id="IPR016162">
    <property type="entry name" value="Ald_DH_N"/>
</dbReference>
<gene>
    <name evidence="8" type="ORF">H6A01_04715</name>
</gene>
<dbReference type="PANTHER" id="PTHR42804">
    <property type="entry name" value="ALDEHYDE DEHYDROGENASE"/>
    <property type="match status" value="1"/>
</dbReference>
<keyword evidence="9" id="KW-1185">Reference proteome</keyword>
<organism evidence="8 9">
    <name type="scientific">Veillonella magna</name>
    <dbReference type="NCBI Taxonomy" id="464322"/>
    <lineage>
        <taxon>Bacteria</taxon>
        <taxon>Bacillati</taxon>
        <taxon>Bacillota</taxon>
        <taxon>Negativicutes</taxon>
        <taxon>Veillonellales</taxon>
        <taxon>Veillonellaceae</taxon>
        <taxon>Veillonella</taxon>
    </lineage>
</organism>
<reference evidence="8 9" key="1">
    <citation type="journal article" date="2021" name="Sci. Rep.">
        <title>The distribution of antibiotic resistance genes in chicken gut microbiota commensals.</title>
        <authorList>
            <person name="Juricova H."/>
            <person name="Matiasovicova J."/>
            <person name="Kubasova T."/>
            <person name="Cejkova D."/>
            <person name="Rychlik I."/>
        </authorList>
    </citation>
    <scope>NUCLEOTIDE SEQUENCE [LARGE SCALE GENOMIC DNA]</scope>
    <source>
        <strain evidence="8 9">An537</strain>
    </source>
</reference>
<feature type="domain" description="Aldehyde dehydrogenase" evidence="7">
    <location>
        <begin position="12"/>
        <end position="464"/>
    </location>
</feature>
<evidence type="ECO:0000313" key="8">
    <source>
        <dbReference type="EMBL" id="MBM6912626.1"/>
    </source>
</evidence>